<dbReference type="Proteomes" id="UP000834106">
    <property type="component" value="Chromosome 15"/>
</dbReference>
<evidence type="ECO:0000256" key="1">
    <source>
        <dbReference type="SAM" id="MobiDB-lite"/>
    </source>
</evidence>
<name>A0AAD2A2Q9_9LAMI</name>
<sequence length="417" mass="45135">MECTRTVGKKNFKEDAKQLQQNSLPPSPSRQNLLTTSALSPSDNASTFAFGQCYVVSYGPSFPHRFPLDPGIIDVMALAEVTAVIKGSEICFVGVVVVRLRSQRNVATHVLSKALDLLDDGDMDEFTITCLTPSSFAIVSTLIMPSIAGANSSFSGSQTSSTMQREESIVLMVKVKMALAEVTALIKGSEICFVGVVVVNLLTTPAPSPSDNASTFAFGQRCVVSYGPSFPHRFPLDPGIIDVVKMALAEVTAVIKGSEICFVGSRAEVSTVMVALEVAALDLVLNRSTHHNHSHHRAPLQQLRLGPKLHISIPMGKCVSTITSSATPNSPIFKSNSNSKSPPSVQPLLEEETIKETHQKSTPKFRNRSFSHKIKQDRVVKKSPVRMPESSTDRVGSRREGSITAVFVATHTARRYL</sequence>
<reference evidence="2" key="1">
    <citation type="submission" date="2023-05" db="EMBL/GenBank/DDBJ databases">
        <authorList>
            <person name="Huff M."/>
        </authorList>
    </citation>
    <scope>NUCLEOTIDE SEQUENCE</scope>
</reference>
<dbReference type="EMBL" id="OU503050">
    <property type="protein sequence ID" value="CAI9777577.1"/>
    <property type="molecule type" value="Genomic_DNA"/>
</dbReference>
<keyword evidence="3" id="KW-1185">Reference proteome</keyword>
<gene>
    <name evidence="2" type="ORF">FPE_LOCUS25007</name>
</gene>
<evidence type="ECO:0000313" key="3">
    <source>
        <dbReference type="Proteomes" id="UP000834106"/>
    </source>
</evidence>
<feature type="region of interest" description="Disordered" evidence="1">
    <location>
        <begin position="355"/>
        <end position="398"/>
    </location>
</feature>
<dbReference type="AlphaFoldDB" id="A0AAD2A2Q9"/>
<evidence type="ECO:0000313" key="2">
    <source>
        <dbReference type="EMBL" id="CAI9777577.1"/>
    </source>
</evidence>
<feature type="compositionally biased region" description="Basic residues" evidence="1">
    <location>
        <begin position="361"/>
        <end position="373"/>
    </location>
</feature>
<proteinExistence type="predicted"/>
<accession>A0AAD2A2Q9</accession>
<organism evidence="2 3">
    <name type="scientific">Fraxinus pennsylvanica</name>
    <dbReference type="NCBI Taxonomy" id="56036"/>
    <lineage>
        <taxon>Eukaryota</taxon>
        <taxon>Viridiplantae</taxon>
        <taxon>Streptophyta</taxon>
        <taxon>Embryophyta</taxon>
        <taxon>Tracheophyta</taxon>
        <taxon>Spermatophyta</taxon>
        <taxon>Magnoliopsida</taxon>
        <taxon>eudicotyledons</taxon>
        <taxon>Gunneridae</taxon>
        <taxon>Pentapetalae</taxon>
        <taxon>asterids</taxon>
        <taxon>lamiids</taxon>
        <taxon>Lamiales</taxon>
        <taxon>Oleaceae</taxon>
        <taxon>Oleeae</taxon>
        <taxon>Fraxinus</taxon>
    </lineage>
</organism>
<protein>
    <submittedName>
        <fullName evidence="2">Uncharacterized protein</fullName>
    </submittedName>
</protein>